<comment type="caution">
    <text evidence="1">The sequence shown here is derived from an EMBL/GenBank/DDBJ whole genome shotgun (WGS) entry which is preliminary data.</text>
</comment>
<keyword evidence="2" id="KW-1185">Reference proteome</keyword>
<gene>
    <name evidence="1" type="ORF">CLV67_14212</name>
</gene>
<proteinExistence type="predicted"/>
<dbReference type="Proteomes" id="UP000239415">
    <property type="component" value="Unassembled WGS sequence"/>
</dbReference>
<dbReference type="AlphaFoldDB" id="A0A2T0JI67"/>
<evidence type="ECO:0000313" key="1">
    <source>
        <dbReference type="EMBL" id="PRX07337.1"/>
    </source>
</evidence>
<evidence type="ECO:0008006" key="3">
    <source>
        <dbReference type="Google" id="ProtNLM"/>
    </source>
</evidence>
<sequence length="80" mass="9287">MTARPGPLYPWHIPDMATYDCRRCGEPWPCEDARLDLIELWAPAELDLRMTAEMRLAAPVLPDVPLEPRFLGWIRQLREG</sequence>
<accession>A0A2T0JI67</accession>
<dbReference type="EMBL" id="PVMZ01000042">
    <property type="protein sequence ID" value="PRX07337.1"/>
    <property type="molecule type" value="Genomic_DNA"/>
</dbReference>
<name>A0A2T0JI67_9ACTN</name>
<evidence type="ECO:0000313" key="2">
    <source>
        <dbReference type="Proteomes" id="UP000239415"/>
    </source>
</evidence>
<protein>
    <recommendedName>
        <fullName evidence="3">Flavin reductase</fullName>
    </recommendedName>
</protein>
<organism evidence="1 2">
    <name type="scientific">Actinoplanes italicus</name>
    <dbReference type="NCBI Taxonomy" id="113567"/>
    <lineage>
        <taxon>Bacteria</taxon>
        <taxon>Bacillati</taxon>
        <taxon>Actinomycetota</taxon>
        <taxon>Actinomycetes</taxon>
        <taxon>Micromonosporales</taxon>
        <taxon>Micromonosporaceae</taxon>
        <taxon>Actinoplanes</taxon>
    </lineage>
</organism>
<reference evidence="1 2" key="1">
    <citation type="submission" date="2018-03" db="EMBL/GenBank/DDBJ databases">
        <title>Genomic Encyclopedia of Archaeal and Bacterial Type Strains, Phase II (KMG-II): from individual species to whole genera.</title>
        <authorList>
            <person name="Goeker M."/>
        </authorList>
    </citation>
    <scope>NUCLEOTIDE SEQUENCE [LARGE SCALE GENOMIC DNA]</scope>
    <source>
        <strain evidence="1 2">DSM 43146</strain>
    </source>
</reference>